<evidence type="ECO:0000313" key="2">
    <source>
        <dbReference type="Proteomes" id="UP000662873"/>
    </source>
</evidence>
<proteinExistence type="predicted"/>
<accession>A0A809S1W5</accession>
<dbReference type="KEGG" id="npy:NPRO_01420"/>
<protein>
    <submittedName>
        <fullName evidence="1">Uncharacterized protein</fullName>
    </submittedName>
</protein>
<evidence type="ECO:0000313" key="1">
    <source>
        <dbReference type="EMBL" id="BBO22547.1"/>
    </source>
</evidence>
<sequence>MPNGRLHDNPLSDFTIYGLRPFPPDIMELLERIQTWARASGGFPLGENWPYSPKEFEWVQGENLDEARRLLLSFAEMLEAGRGDEVLLDPRKRKPFKKP</sequence>
<organism evidence="1 2">
    <name type="scientific">Candidatus Nitrosymbiomonas proteolyticus</name>
    <dbReference type="NCBI Taxonomy" id="2608984"/>
    <lineage>
        <taxon>Bacteria</taxon>
        <taxon>Bacillati</taxon>
        <taxon>Armatimonadota</taxon>
        <taxon>Armatimonadota incertae sedis</taxon>
        <taxon>Candidatus Nitrosymbiomonas</taxon>
    </lineage>
</organism>
<dbReference type="Proteomes" id="UP000662873">
    <property type="component" value="Chromosome"/>
</dbReference>
<name>A0A809S1W5_9BACT</name>
<dbReference type="AlphaFoldDB" id="A0A809S1W5"/>
<dbReference type="EMBL" id="AP021858">
    <property type="protein sequence ID" value="BBO22547.1"/>
    <property type="molecule type" value="Genomic_DNA"/>
</dbReference>
<reference evidence="1" key="1">
    <citation type="journal article" name="DNA Res.">
        <title>The physiological potential of anammox bacteria as revealed by their core genome structure.</title>
        <authorList>
            <person name="Okubo T."/>
            <person name="Toyoda A."/>
            <person name="Fukuhara K."/>
            <person name="Uchiyama I."/>
            <person name="Harigaya Y."/>
            <person name="Kuroiwa M."/>
            <person name="Suzuki T."/>
            <person name="Murakami Y."/>
            <person name="Suwa Y."/>
            <person name="Takami H."/>
        </authorList>
    </citation>
    <scope>NUCLEOTIDE SEQUENCE</scope>
    <source>
        <strain evidence="1">317325-2</strain>
    </source>
</reference>
<gene>
    <name evidence="1" type="ORF">NPRO_01420</name>
</gene>